<dbReference type="Proteomes" id="UP001597135">
    <property type="component" value="Unassembled WGS sequence"/>
</dbReference>
<evidence type="ECO:0000313" key="6">
    <source>
        <dbReference type="Proteomes" id="UP001597135"/>
    </source>
</evidence>
<keyword evidence="1" id="KW-0805">Transcription regulation</keyword>
<dbReference type="PROSITE" id="PS00622">
    <property type="entry name" value="HTH_LUXR_1"/>
    <property type="match status" value="1"/>
</dbReference>
<name>A0ABW3ZHS8_9RHOB</name>
<evidence type="ECO:0000256" key="3">
    <source>
        <dbReference type="ARBA" id="ARBA00023163"/>
    </source>
</evidence>
<gene>
    <name evidence="5" type="ORF">ACFQ4E_08980</name>
</gene>
<dbReference type="SUPFAM" id="SSF46894">
    <property type="entry name" value="C-terminal effector domain of the bipartite response regulators"/>
    <property type="match status" value="1"/>
</dbReference>
<dbReference type="PROSITE" id="PS50043">
    <property type="entry name" value="HTH_LUXR_2"/>
    <property type="match status" value="1"/>
</dbReference>
<dbReference type="CDD" id="cd06170">
    <property type="entry name" value="LuxR_C_like"/>
    <property type="match status" value="1"/>
</dbReference>
<protein>
    <submittedName>
        <fullName evidence="5">Response regulator transcription factor</fullName>
    </submittedName>
</protein>
<dbReference type="PRINTS" id="PR00038">
    <property type="entry name" value="HTHLUXR"/>
</dbReference>
<reference evidence="6" key="1">
    <citation type="journal article" date="2019" name="Int. J. Syst. Evol. Microbiol.">
        <title>The Global Catalogue of Microorganisms (GCM) 10K type strain sequencing project: providing services to taxonomists for standard genome sequencing and annotation.</title>
        <authorList>
            <consortium name="The Broad Institute Genomics Platform"/>
            <consortium name="The Broad Institute Genome Sequencing Center for Infectious Disease"/>
            <person name="Wu L."/>
            <person name="Ma J."/>
        </authorList>
    </citation>
    <scope>NUCLEOTIDE SEQUENCE [LARGE SCALE GENOMIC DNA]</scope>
    <source>
        <strain evidence="6">CCUG 62953</strain>
    </source>
</reference>
<organism evidence="5 6">
    <name type="scientific">Litorisediminicola beolgyonensis</name>
    <dbReference type="NCBI Taxonomy" id="1173614"/>
    <lineage>
        <taxon>Bacteria</taxon>
        <taxon>Pseudomonadati</taxon>
        <taxon>Pseudomonadota</taxon>
        <taxon>Alphaproteobacteria</taxon>
        <taxon>Rhodobacterales</taxon>
        <taxon>Paracoccaceae</taxon>
        <taxon>Litorisediminicola</taxon>
    </lineage>
</organism>
<evidence type="ECO:0000259" key="4">
    <source>
        <dbReference type="PROSITE" id="PS50043"/>
    </source>
</evidence>
<dbReference type="EMBL" id="JBHTMU010000013">
    <property type="protein sequence ID" value="MFD1342549.1"/>
    <property type="molecule type" value="Genomic_DNA"/>
</dbReference>
<dbReference type="Pfam" id="PF00196">
    <property type="entry name" value="GerE"/>
    <property type="match status" value="1"/>
</dbReference>
<evidence type="ECO:0000313" key="5">
    <source>
        <dbReference type="EMBL" id="MFD1342549.1"/>
    </source>
</evidence>
<dbReference type="RefSeq" id="WP_386802719.1">
    <property type="nucleotide sequence ID" value="NZ_JBHTMU010000013.1"/>
</dbReference>
<dbReference type="SMART" id="SM00421">
    <property type="entry name" value="HTH_LUXR"/>
    <property type="match status" value="1"/>
</dbReference>
<keyword evidence="3" id="KW-0804">Transcription</keyword>
<dbReference type="InterPro" id="IPR016032">
    <property type="entry name" value="Sig_transdc_resp-reg_C-effctor"/>
</dbReference>
<proteinExistence type="predicted"/>
<dbReference type="Gene3D" id="3.40.50.2300">
    <property type="match status" value="1"/>
</dbReference>
<sequence>MTIGQAFPDAPLLRVDDGTRPADTGAIRVVLVAPGVSRDEQSLREDLDLTSTKVIFAHCYDDESDLDALFETRFTNGASAGASFLPMAIRTDVWISLLKLFLLGQPYIPAEAICRLGLSTPETGRPSPDAAIREKLTAREFEVLSLAAHGRQNKIIADALDLSEHTVKLHMHHIIKKLGVRNRTEAARLLMAPGR</sequence>
<dbReference type="PANTHER" id="PTHR44688:SF16">
    <property type="entry name" value="DNA-BINDING TRANSCRIPTIONAL ACTIVATOR DEVR_DOSR"/>
    <property type="match status" value="1"/>
</dbReference>
<feature type="domain" description="HTH luxR-type" evidence="4">
    <location>
        <begin position="129"/>
        <end position="194"/>
    </location>
</feature>
<keyword evidence="2" id="KW-0238">DNA-binding</keyword>
<comment type="caution">
    <text evidence="5">The sequence shown here is derived from an EMBL/GenBank/DDBJ whole genome shotgun (WGS) entry which is preliminary data.</text>
</comment>
<evidence type="ECO:0000256" key="2">
    <source>
        <dbReference type="ARBA" id="ARBA00023125"/>
    </source>
</evidence>
<keyword evidence="6" id="KW-1185">Reference proteome</keyword>
<dbReference type="InterPro" id="IPR000792">
    <property type="entry name" value="Tscrpt_reg_LuxR_C"/>
</dbReference>
<evidence type="ECO:0000256" key="1">
    <source>
        <dbReference type="ARBA" id="ARBA00023015"/>
    </source>
</evidence>
<accession>A0ABW3ZHS8</accession>
<dbReference type="PANTHER" id="PTHR44688">
    <property type="entry name" value="DNA-BINDING TRANSCRIPTIONAL ACTIVATOR DEVR_DOSR"/>
    <property type="match status" value="1"/>
</dbReference>